<dbReference type="GO" id="GO:0016994">
    <property type="term" value="F:precorrin-6A reductase activity"/>
    <property type="evidence" value="ECO:0007669"/>
    <property type="project" value="InterPro"/>
</dbReference>
<keyword evidence="3" id="KW-0560">Oxidoreductase</keyword>
<dbReference type="Proteomes" id="UP000070371">
    <property type="component" value="Chromosome"/>
</dbReference>
<dbReference type="STRING" id="1579316.RC74_15835"/>
<sequence length="248" mass="27123">MKILLLSGSGEARRLAEFLSRDQSVTVVSSLAGVTRQPTVLPVSTRIGGFGGYAAQRDYILGECFGAVIDATHPFAARISERTQEICSEISVPYLHIRRPEWQAVPEDDWTMIDNSAEAKDHIPAGSVVFLATGRSTLASFENLSEMTLICRQIDPPDSPFPYKNGRYLVGKPPFSVEDEVALFRDLDVDVLVVKNAGGEPSRTKLDAARLLGLPVLMLRRPPMLSGDHVETVSEALSWIKNLQEGSA</sequence>
<dbReference type="OrthoDB" id="5183775at2"/>
<accession>A0A126V7K3</accession>
<dbReference type="NCBIfam" id="NF005968">
    <property type="entry name" value="PRK08057.1-2"/>
    <property type="match status" value="1"/>
</dbReference>
<dbReference type="GO" id="GO:0009236">
    <property type="term" value="P:cobalamin biosynthetic process"/>
    <property type="evidence" value="ECO:0007669"/>
    <property type="project" value="UniProtKB-UniPathway"/>
</dbReference>
<dbReference type="UniPathway" id="UPA00148"/>
<evidence type="ECO:0000256" key="2">
    <source>
        <dbReference type="ARBA" id="ARBA00022573"/>
    </source>
</evidence>
<dbReference type="EMBL" id="CP014327">
    <property type="protein sequence ID" value="AML53699.1"/>
    <property type="molecule type" value="Genomic_DNA"/>
</dbReference>
<keyword evidence="5" id="KW-1185">Reference proteome</keyword>
<evidence type="ECO:0000256" key="1">
    <source>
        <dbReference type="ARBA" id="ARBA00004953"/>
    </source>
</evidence>
<evidence type="ECO:0000313" key="4">
    <source>
        <dbReference type="EMBL" id="AML53699.1"/>
    </source>
</evidence>
<name>A0A126V7K3_9RHOB</name>
<protein>
    <submittedName>
        <fullName evidence="4">Precorrin-6x reductase</fullName>
    </submittedName>
</protein>
<evidence type="ECO:0000256" key="3">
    <source>
        <dbReference type="ARBA" id="ARBA00023002"/>
    </source>
</evidence>
<dbReference type="KEGG" id="hat:RC74_15835"/>
<dbReference type="PANTHER" id="PTHR36925:SF1">
    <property type="entry name" value="COBALT-PRECORRIN-6A REDUCTASE"/>
    <property type="match status" value="1"/>
</dbReference>
<dbReference type="InterPro" id="IPR003723">
    <property type="entry name" value="Precorrin-6x_reduct"/>
</dbReference>
<evidence type="ECO:0000313" key="5">
    <source>
        <dbReference type="Proteomes" id="UP000070371"/>
    </source>
</evidence>
<comment type="pathway">
    <text evidence="1">Cofactor biosynthesis; adenosylcobalamin biosynthesis.</text>
</comment>
<dbReference type="AlphaFoldDB" id="A0A126V7K3"/>
<dbReference type="PANTHER" id="PTHR36925">
    <property type="entry name" value="COBALT-PRECORRIN-6A REDUCTASE"/>
    <property type="match status" value="1"/>
</dbReference>
<gene>
    <name evidence="4" type="ORF">RC74_15835</name>
</gene>
<proteinExistence type="predicted"/>
<dbReference type="Pfam" id="PF02571">
    <property type="entry name" value="CbiJ"/>
    <property type="match status" value="1"/>
</dbReference>
<keyword evidence="2" id="KW-0169">Cobalamin biosynthesis</keyword>
<dbReference type="PROSITE" id="PS51014">
    <property type="entry name" value="COBK_CBIJ"/>
    <property type="match status" value="1"/>
</dbReference>
<reference evidence="4 5" key="1">
    <citation type="submission" date="2016-02" db="EMBL/GenBank/DDBJ databases">
        <title>Complete genome sequence of Halocynthiibacter arcticus PAMC 20958t from arctic marine sediment.</title>
        <authorList>
            <person name="Lee Y.M."/>
            <person name="Baek K."/>
            <person name="Lee H.K."/>
            <person name="Shin S.C."/>
        </authorList>
    </citation>
    <scope>NUCLEOTIDE SEQUENCE [LARGE SCALE GENOMIC DNA]</scope>
    <source>
        <strain evidence="4">PAMC 20958</strain>
    </source>
</reference>
<dbReference type="NCBIfam" id="TIGR00715">
    <property type="entry name" value="precor6x_red"/>
    <property type="match status" value="1"/>
</dbReference>
<organism evidence="4 5">
    <name type="scientific">Falsihalocynthiibacter arcticus</name>
    <dbReference type="NCBI Taxonomy" id="1579316"/>
    <lineage>
        <taxon>Bacteria</taxon>
        <taxon>Pseudomonadati</taxon>
        <taxon>Pseudomonadota</taxon>
        <taxon>Alphaproteobacteria</taxon>
        <taxon>Rhodobacterales</taxon>
        <taxon>Roseobacteraceae</taxon>
        <taxon>Falsihalocynthiibacter</taxon>
    </lineage>
</organism>